<evidence type="ECO:0008006" key="4">
    <source>
        <dbReference type="Google" id="ProtNLM"/>
    </source>
</evidence>
<organism evidence="2 3">
    <name type="scientific">Poecilia mexicana</name>
    <dbReference type="NCBI Taxonomy" id="48701"/>
    <lineage>
        <taxon>Eukaryota</taxon>
        <taxon>Metazoa</taxon>
        <taxon>Chordata</taxon>
        <taxon>Craniata</taxon>
        <taxon>Vertebrata</taxon>
        <taxon>Euteleostomi</taxon>
        <taxon>Actinopterygii</taxon>
        <taxon>Neopterygii</taxon>
        <taxon>Teleostei</taxon>
        <taxon>Neoteleostei</taxon>
        <taxon>Acanthomorphata</taxon>
        <taxon>Ovalentaria</taxon>
        <taxon>Atherinomorphae</taxon>
        <taxon>Cyprinodontiformes</taxon>
        <taxon>Poeciliidae</taxon>
        <taxon>Poeciliinae</taxon>
        <taxon>Poecilia</taxon>
    </lineage>
</organism>
<keyword evidence="3" id="KW-1185">Reference proteome</keyword>
<dbReference type="AlphaFoldDB" id="A0A3B3WH18"/>
<protein>
    <recommendedName>
        <fullName evidence="4">Ankyrin repeat domain 10a</fullName>
    </recommendedName>
</protein>
<reference evidence="2" key="1">
    <citation type="submission" date="2025-08" db="UniProtKB">
        <authorList>
            <consortium name="Ensembl"/>
        </authorList>
    </citation>
    <scope>IDENTIFICATION</scope>
</reference>
<feature type="region of interest" description="Disordered" evidence="1">
    <location>
        <begin position="63"/>
        <end position="106"/>
    </location>
</feature>
<dbReference type="STRING" id="48701.ENSPMEP00000002002"/>
<evidence type="ECO:0000256" key="1">
    <source>
        <dbReference type="SAM" id="MobiDB-lite"/>
    </source>
</evidence>
<reference evidence="2" key="2">
    <citation type="submission" date="2025-09" db="UniProtKB">
        <authorList>
            <consortium name="Ensembl"/>
        </authorList>
    </citation>
    <scope>IDENTIFICATION</scope>
</reference>
<proteinExistence type="predicted"/>
<evidence type="ECO:0000313" key="3">
    <source>
        <dbReference type="Proteomes" id="UP000261480"/>
    </source>
</evidence>
<sequence>MPVDRRQLTLPKLTDFMTASASSPMPRHIWSSFVCSETAPPVGRDSTAGRGNANTNAFLGVHQLTPPSENTQLDERRHSLPSPAEMCGSLHLTGSPGSSGSNRPEHCGDSLLYGHYHGFGDTAEDLSDSGCRQPLTSAVHLYHGS</sequence>
<dbReference type="Ensembl" id="ENSPMET00000013255.1">
    <property type="protein sequence ID" value="ENSPMEP00000002002.1"/>
    <property type="gene ID" value="ENSPMEG00000002985.1"/>
</dbReference>
<evidence type="ECO:0000313" key="2">
    <source>
        <dbReference type="Ensembl" id="ENSPMEP00000002002.1"/>
    </source>
</evidence>
<name>A0A3B3WH18_9TELE</name>
<dbReference type="Proteomes" id="UP000261480">
    <property type="component" value="Unplaced"/>
</dbReference>
<accession>A0A3B3WH18</accession>